<sequence length="646" mass="73945">METSIDLLQFFNTFTVSVCIPTFILEQNSSQLSSFDLSQAAPFRQPVLLLSSTEFYSAYNNYSNVVLPSNLKYRNNADTTVGICSYIYYFDLARLVNMGNHDARNKLESFSWSFLRIPTSYRFLVAVVPKHEFYPVKKFLDGTSAYAKIKIFLIQDFGSGETLRYYCLYCPSNHKFVIKLTSNPNTLRILTRLVEMEQKSLSDYAQSLELGRLIRSKNDLSSATFAFKETYGSPSGVEKYLMTEYGLDKFTPEYFTLARNSLKVFTLPQLLDFILLEDGFYQNSSIEMGRLPFKRSYTIPQLASISNFRESDGNIVLIVVGAIEYNFITCDGIEALLKYQIYISPLDGACWWLTVMFLIVMAAITAGGHLKPFLTIIINLIGAFLEKPILMDGSELNWVNKTIFCLWIWSSLILNTGWKSVFTTEVITPIFPTSQFKSFPDLINFTFYFPIDEEEFQFYDNPGIGSVVPQLVLILQNLLSTKSPGISNFAKNTLQRDSVKGYTRIRPLAYNHPEHFMGNLTKFMCKKVAYADTSHRIEAILPYAIRKGRKHSVRFVKGKQVLRTNSKGWTWFVGFGGDARKAENLIKKQQIFMSSGIYRYWEGLYGRFGRVEYIIPIGTKDSELIRRLCQQWSSLGLDVALAAWLC</sequence>
<reference evidence="1 2" key="1">
    <citation type="submission" date="2015-12" db="EMBL/GenBank/DDBJ databases">
        <title>The genome of Folsomia candida.</title>
        <authorList>
            <person name="Faddeeva A."/>
            <person name="Derks M.F."/>
            <person name="Anvar Y."/>
            <person name="Smit S."/>
            <person name="Van Straalen N."/>
            <person name="Roelofs D."/>
        </authorList>
    </citation>
    <scope>NUCLEOTIDE SEQUENCE [LARGE SCALE GENOMIC DNA]</scope>
    <source>
        <strain evidence="1 2">VU population</strain>
        <tissue evidence="1">Whole body</tissue>
    </source>
</reference>
<organism evidence="1 2">
    <name type="scientific">Folsomia candida</name>
    <name type="common">Springtail</name>
    <dbReference type="NCBI Taxonomy" id="158441"/>
    <lineage>
        <taxon>Eukaryota</taxon>
        <taxon>Metazoa</taxon>
        <taxon>Ecdysozoa</taxon>
        <taxon>Arthropoda</taxon>
        <taxon>Hexapoda</taxon>
        <taxon>Collembola</taxon>
        <taxon>Entomobryomorpha</taxon>
        <taxon>Isotomoidea</taxon>
        <taxon>Isotomidae</taxon>
        <taxon>Proisotominae</taxon>
        <taxon>Folsomia</taxon>
    </lineage>
</organism>
<gene>
    <name evidence="1" type="ORF">Fcan01_17449</name>
</gene>
<evidence type="ECO:0000313" key="1">
    <source>
        <dbReference type="EMBL" id="OXA48273.1"/>
    </source>
</evidence>
<dbReference type="EMBL" id="LNIX01000012">
    <property type="protein sequence ID" value="OXA48273.1"/>
    <property type="molecule type" value="Genomic_DNA"/>
</dbReference>
<comment type="caution">
    <text evidence="1">The sequence shown here is derived from an EMBL/GenBank/DDBJ whole genome shotgun (WGS) entry which is preliminary data.</text>
</comment>
<accession>A0A226DSS6</accession>
<keyword evidence="2" id="KW-1185">Reference proteome</keyword>
<evidence type="ECO:0000313" key="2">
    <source>
        <dbReference type="Proteomes" id="UP000198287"/>
    </source>
</evidence>
<name>A0A226DSS6_FOLCA</name>
<dbReference type="AlphaFoldDB" id="A0A226DSS6"/>
<dbReference type="Proteomes" id="UP000198287">
    <property type="component" value="Unassembled WGS sequence"/>
</dbReference>
<protein>
    <submittedName>
        <fullName evidence="1">Uncharacterized protein</fullName>
    </submittedName>
</protein>
<proteinExistence type="predicted"/>